<sequence length="262" mass="29112">MDACHPGMDVLSTLLFTSIVKFQRVNSQFLHKHGVLPRVVKCLRCDNACSICQDMTASPINFFMHIAKLNLPKATSIIQPPNSVIDEPTGGAKQQEGEMTLGGLVFQHRSGVCSPPPDRRLAFAAHHCPTTLTRPLSNPAFTYSPAQLPRFLNLLHHGKPPGYKFQWNNNGWLKIHKEVINKSAHRECRRGGAKIVFFAYSTVATAACWFENLFEVFPDFPQCGRRQCLMMIPALNADIKMVLLQPDSESGEGIINVSTGNI</sequence>
<evidence type="ECO:0000313" key="2">
    <source>
        <dbReference type="Proteomes" id="UP000770661"/>
    </source>
</evidence>
<comment type="caution">
    <text evidence="1">The sequence shown here is derived from an EMBL/GenBank/DDBJ whole genome shotgun (WGS) entry which is preliminary data.</text>
</comment>
<dbReference type="Proteomes" id="UP000770661">
    <property type="component" value="Unassembled WGS sequence"/>
</dbReference>
<proteinExistence type="predicted"/>
<organism evidence="1 2">
    <name type="scientific">Chionoecetes opilio</name>
    <name type="common">Atlantic snow crab</name>
    <name type="synonym">Cancer opilio</name>
    <dbReference type="NCBI Taxonomy" id="41210"/>
    <lineage>
        <taxon>Eukaryota</taxon>
        <taxon>Metazoa</taxon>
        <taxon>Ecdysozoa</taxon>
        <taxon>Arthropoda</taxon>
        <taxon>Crustacea</taxon>
        <taxon>Multicrustacea</taxon>
        <taxon>Malacostraca</taxon>
        <taxon>Eumalacostraca</taxon>
        <taxon>Eucarida</taxon>
        <taxon>Decapoda</taxon>
        <taxon>Pleocyemata</taxon>
        <taxon>Brachyura</taxon>
        <taxon>Eubrachyura</taxon>
        <taxon>Majoidea</taxon>
        <taxon>Majidae</taxon>
        <taxon>Chionoecetes</taxon>
    </lineage>
</organism>
<reference evidence="1" key="1">
    <citation type="submission" date="2020-07" db="EMBL/GenBank/DDBJ databases">
        <title>The High-quality genome of the commercially important snow crab, Chionoecetes opilio.</title>
        <authorList>
            <person name="Jeong J.-H."/>
            <person name="Ryu S."/>
        </authorList>
    </citation>
    <scope>NUCLEOTIDE SEQUENCE</scope>
    <source>
        <strain evidence="1">MADBK_172401_WGS</strain>
        <tissue evidence="1">Digestive gland</tissue>
    </source>
</reference>
<dbReference type="AlphaFoldDB" id="A0A8J4YKB6"/>
<name>A0A8J4YKB6_CHIOP</name>
<protein>
    <submittedName>
        <fullName evidence="1">Uncharacterized protein</fullName>
    </submittedName>
</protein>
<evidence type="ECO:0000313" key="1">
    <source>
        <dbReference type="EMBL" id="KAG0728428.1"/>
    </source>
</evidence>
<keyword evidence="2" id="KW-1185">Reference proteome</keyword>
<accession>A0A8J4YKB6</accession>
<gene>
    <name evidence="1" type="ORF">GWK47_032472</name>
</gene>
<dbReference type="EMBL" id="JACEEZ010002210">
    <property type="protein sequence ID" value="KAG0728428.1"/>
    <property type="molecule type" value="Genomic_DNA"/>
</dbReference>